<keyword evidence="1" id="KW-0472">Membrane</keyword>
<evidence type="ECO:0000313" key="2">
    <source>
        <dbReference type="EMBL" id="KAJ2803763.1"/>
    </source>
</evidence>
<dbReference type="OrthoDB" id="378564at2759"/>
<dbReference type="EMBL" id="JANBUO010000486">
    <property type="protein sequence ID" value="KAJ2803763.1"/>
    <property type="molecule type" value="Genomic_DNA"/>
</dbReference>
<reference evidence="2" key="1">
    <citation type="submission" date="2022-07" db="EMBL/GenBank/DDBJ databases">
        <title>Phylogenomic reconstructions and comparative analyses of Kickxellomycotina fungi.</title>
        <authorList>
            <person name="Reynolds N.K."/>
            <person name="Stajich J.E."/>
            <person name="Barry K."/>
            <person name="Grigoriev I.V."/>
            <person name="Crous P."/>
            <person name="Smith M.E."/>
        </authorList>
    </citation>
    <scope>NUCLEOTIDE SEQUENCE</scope>
    <source>
        <strain evidence="2">NRRL 1565</strain>
    </source>
</reference>
<proteinExistence type="predicted"/>
<comment type="caution">
    <text evidence="2">The sequence shown here is derived from an EMBL/GenBank/DDBJ whole genome shotgun (WGS) entry which is preliminary data.</text>
</comment>
<keyword evidence="3" id="KW-1185">Reference proteome</keyword>
<name>A0A9W8LTN5_9FUNG</name>
<feature type="transmembrane region" description="Helical" evidence="1">
    <location>
        <begin position="82"/>
        <end position="99"/>
    </location>
</feature>
<protein>
    <submittedName>
        <fullName evidence="2">Uncharacterized protein</fullName>
    </submittedName>
</protein>
<dbReference type="Proteomes" id="UP001140094">
    <property type="component" value="Unassembled WGS sequence"/>
</dbReference>
<gene>
    <name evidence="2" type="ORF">H4R20_002768</name>
</gene>
<feature type="transmembrane region" description="Helical" evidence="1">
    <location>
        <begin position="174"/>
        <end position="192"/>
    </location>
</feature>
<keyword evidence="1" id="KW-1133">Transmembrane helix</keyword>
<evidence type="ECO:0000256" key="1">
    <source>
        <dbReference type="SAM" id="Phobius"/>
    </source>
</evidence>
<dbReference type="AlphaFoldDB" id="A0A9W8LTN5"/>
<feature type="transmembrane region" description="Helical" evidence="1">
    <location>
        <begin position="140"/>
        <end position="162"/>
    </location>
</feature>
<sequence>MFDVSAYTKQGLRRIRQFIGMNNPALATNTSELHLDANEGSAATERWSENDTAFGNTRTKPRKLIVAARVKTDQAFLQHSRIMLPLTVALIALLSLVYSDGNPWSREYVRAFITFHIVILDWLCILPQAIVNYRAKSGSLIPPIISISYTCHSVLLAFAMHLLGSDGAFTPQRFDWACHAATAVYLIQWINYRKHKQE</sequence>
<keyword evidence="1" id="KW-0812">Transmembrane</keyword>
<feature type="transmembrane region" description="Helical" evidence="1">
    <location>
        <begin position="111"/>
        <end position="133"/>
    </location>
</feature>
<organism evidence="2 3">
    <name type="scientific">Coemansia guatemalensis</name>
    <dbReference type="NCBI Taxonomy" id="2761395"/>
    <lineage>
        <taxon>Eukaryota</taxon>
        <taxon>Fungi</taxon>
        <taxon>Fungi incertae sedis</taxon>
        <taxon>Zoopagomycota</taxon>
        <taxon>Kickxellomycotina</taxon>
        <taxon>Kickxellomycetes</taxon>
        <taxon>Kickxellales</taxon>
        <taxon>Kickxellaceae</taxon>
        <taxon>Coemansia</taxon>
    </lineage>
</organism>
<accession>A0A9W8LTN5</accession>
<evidence type="ECO:0000313" key="3">
    <source>
        <dbReference type="Proteomes" id="UP001140094"/>
    </source>
</evidence>